<dbReference type="InterPro" id="IPR011711">
    <property type="entry name" value="GntR_C"/>
</dbReference>
<dbReference type="AlphaFoldDB" id="A0A9X1NJE6"/>
<organism evidence="5 6">
    <name type="scientific">Kineosporia babensis</name>
    <dbReference type="NCBI Taxonomy" id="499548"/>
    <lineage>
        <taxon>Bacteria</taxon>
        <taxon>Bacillati</taxon>
        <taxon>Actinomycetota</taxon>
        <taxon>Actinomycetes</taxon>
        <taxon>Kineosporiales</taxon>
        <taxon>Kineosporiaceae</taxon>
        <taxon>Kineosporia</taxon>
    </lineage>
</organism>
<dbReference type="PANTHER" id="PTHR43537">
    <property type="entry name" value="TRANSCRIPTIONAL REGULATOR, GNTR FAMILY"/>
    <property type="match status" value="1"/>
</dbReference>
<protein>
    <submittedName>
        <fullName evidence="5">GntR family transcriptional regulator</fullName>
    </submittedName>
</protein>
<dbReference type="CDD" id="cd07377">
    <property type="entry name" value="WHTH_GntR"/>
    <property type="match status" value="1"/>
</dbReference>
<evidence type="ECO:0000313" key="5">
    <source>
        <dbReference type="EMBL" id="MCD5315170.1"/>
    </source>
</evidence>
<dbReference type="SUPFAM" id="SSF48008">
    <property type="entry name" value="GntR ligand-binding domain-like"/>
    <property type="match status" value="1"/>
</dbReference>
<dbReference type="GO" id="GO:0003700">
    <property type="term" value="F:DNA-binding transcription factor activity"/>
    <property type="evidence" value="ECO:0007669"/>
    <property type="project" value="InterPro"/>
</dbReference>
<dbReference type="SMART" id="SM00345">
    <property type="entry name" value="HTH_GNTR"/>
    <property type="match status" value="1"/>
</dbReference>
<gene>
    <name evidence="5" type="ORF">LR394_30120</name>
</gene>
<keyword evidence="1" id="KW-0805">Transcription regulation</keyword>
<dbReference type="Proteomes" id="UP001138997">
    <property type="component" value="Unassembled WGS sequence"/>
</dbReference>
<dbReference type="Pfam" id="PF00392">
    <property type="entry name" value="GntR"/>
    <property type="match status" value="1"/>
</dbReference>
<dbReference type="Gene3D" id="1.20.120.530">
    <property type="entry name" value="GntR ligand-binding domain-like"/>
    <property type="match status" value="1"/>
</dbReference>
<feature type="domain" description="HTH gntR-type" evidence="4">
    <location>
        <begin position="12"/>
        <end position="79"/>
    </location>
</feature>
<dbReference type="EMBL" id="JAJOMB010000020">
    <property type="protein sequence ID" value="MCD5315170.1"/>
    <property type="molecule type" value="Genomic_DNA"/>
</dbReference>
<dbReference type="InterPro" id="IPR008920">
    <property type="entry name" value="TF_FadR/GntR_C"/>
</dbReference>
<comment type="caution">
    <text evidence="5">The sequence shown here is derived from an EMBL/GenBank/DDBJ whole genome shotgun (WGS) entry which is preliminary data.</text>
</comment>
<dbReference type="PROSITE" id="PS50949">
    <property type="entry name" value="HTH_GNTR"/>
    <property type="match status" value="1"/>
</dbReference>
<sequence length="222" mass="24643">MVSHIGPLAVSANLRGTVEEALAAAIVSGELGPGELLTAPTLGARFGVSATPVREAMLNLQKRGFVEAVRNKGFRVTEVSEQDLWEIVRLRQLLEVPPMRDIARTIQPASCAELRVKADLIVRSAEAADIPTYLDADVDFHLTLLKLTGNRRLVEMVRDLRQQTRMVGLVNMIGTEELARSAVEHHHLMDRLEQGDGRGAEQLMHAHIEHVLGWWNGRVERD</sequence>
<evidence type="ECO:0000256" key="3">
    <source>
        <dbReference type="ARBA" id="ARBA00023163"/>
    </source>
</evidence>
<dbReference type="SUPFAM" id="SSF46785">
    <property type="entry name" value="Winged helix' DNA-binding domain"/>
    <property type="match status" value="1"/>
</dbReference>
<dbReference type="InterPro" id="IPR036388">
    <property type="entry name" value="WH-like_DNA-bd_sf"/>
</dbReference>
<evidence type="ECO:0000313" key="6">
    <source>
        <dbReference type="Proteomes" id="UP001138997"/>
    </source>
</evidence>
<keyword evidence="6" id="KW-1185">Reference proteome</keyword>
<proteinExistence type="predicted"/>
<evidence type="ECO:0000256" key="1">
    <source>
        <dbReference type="ARBA" id="ARBA00023015"/>
    </source>
</evidence>
<dbReference type="Pfam" id="PF07729">
    <property type="entry name" value="FCD"/>
    <property type="match status" value="1"/>
</dbReference>
<keyword evidence="3" id="KW-0804">Transcription</keyword>
<dbReference type="RefSeq" id="WP_231447971.1">
    <property type="nucleotide sequence ID" value="NZ_JAJOMB010000020.1"/>
</dbReference>
<accession>A0A9X1NJE6</accession>
<dbReference type="PANTHER" id="PTHR43537:SF45">
    <property type="entry name" value="GNTR FAMILY REGULATORY PROTEIN"/>
    <property type="match status" value="1"/>
</dbReference>
<name>A0A9X1NJE6_9ACTN</name>
<keyword evidence="2" id="KW-0238">DNA-binding</keyword>
<dbReference type="SMART" id="SM00895">
    <property type="entry name" value="FCD"/>
    <property type="match status" value="1"/>
</dbReference>
<dbReference type="GO" id="GO:0003677">
    <property type="term" value="F:DNA binding"/>
    <property type="evidence" value="ECO:0007669"/>
    <property type="project" value="UniProtKB-KW"/>
</dbReference>
<reference evidence="5" key="1">
    <citation type="submission" date="2021-11" db="EMBL/GenBank/DDBJ databases">
        <title>Streptomyces corallinus and Kineosporia corallina sp. nov., two new coral-derived marine actinobacteria.</title>
        <authorList>
            <person name="Buangrab K."/>
            <person name="Sutthacheep M."/>
            <person name="Yeemin T."/>
            <person name="Harunari E."/>
            <person name="Igarashi Y."/>
            <person name="Sripreechasak P."/>
            <person name="Kanchanasin P."/>
            <person name="Tanasupawat S."/>
            <person name="Phongsopitanun W."/>
        </authorList>
    </citation>
    <scope>NUCLEOTIDE SEQUENCE</scope>
    <source>
        <strain evidence="5">JCM 31032</strain>
    </source>
</reference>
<dbReference type="InterPro" id="IPR000524">
    <property type="entry name" value="Tscrpt_reg_HTH_GntR"/>
</dbReference>
<dbReference type="Gene3D" id="1.10.10.10">
    <property type="entry name" value="Winged helix-like DNA-binding domain superfamily/Winged helix DNA-binding domain"/>
    <property type="match status" value="1"/>
</dbReference>
<dbReference type="InterPro" id="IPR036390">
    <property type="entry name" value="WH_DNA-bd_sf"/>
</dbReference>
<evidence type="ECO:0000256" key="2">
    <source>
        <dbReference type="ARBA" id="ARBA00023125"/>
    </source>
</evidence>
<evidence type="ECO:0000259" key="4">
    <source>
        <dbReference type="PROSITE" id="PS50949"/>
    </source>
</evidence>